<dbReference type="PANTHER" id="PTHR47204">
    <property type="entry name" value="OS02G0168900 PROTEIN"/>
    <property type="match status" value="1"/>
</dbReference>
<dbReference type="EMBL" id="GIIL01001401">
    <property type="protein sequence ID" value="NOV45127.1"/>
    <property type="molecule type" value="Transcribed_RNA"/>
</dbReference>
<evidence type="ECO:0000313" key="1">
    <source>
        <dbReference type="EMBL" id="NOV45127.1"/>
    </source>
</evidence>
<dbReference type="PANTHER" id="PTHR47204:SF1">
    <property type="entry name" value="RIBONUCLEASE H2 SUBUNIT C"/>
    <property type="match status" value="1"/>
</dbReference>
<dbReference type="CDD" id="cd09271">
    <property type="entry name" value="RNase_H2-C"/>
    <property type="match status" value="1"/>
</dbReference>
<dbReference type="Pfam" id="PF08615">
    <property type="entry name" value="RNase_H2_suC"/>
    <property type="match status" value="1"/>
</dbReference>
<reference evidence="1" key="1">
    <citation type="submission" date="2020-03" db="EMBL/GenBank/DDBJ databases">
        <title>Transcriptomic Profiling of the Digestive Tract of the Rat Flea, Xenopsylla cheopis, Following Blood Feeding and Infection with Yersinia pestis.</title>
        <authorList>
            <person name="Bland D.M."/>
            <person name="Martens C.A."/>
            <person name="Virtaneva K."/>
            <person name="Kanakabandi K."/>
            <person name="Long D."/>
            <person name="Rosenke R."/>
            <person name="Saturday G.A."/>
            <person name="Hoyt F.H."/>
            <person name="Bruno D.P."/>
            <person name="Ribeiro J.M.C."/>
            <person name="Hinnebusch J."/>
        </authorList>
    </citation>
    <scope>NUCLEOTIDE SEQUENCE</scope>
</reference>
<protein>
    <submittedName>
        <fullName evidence="1">Putative ribonuclease h2 subunit c neodiprion lecontei</fullName>
    </submittedName>
</protein>
<sequence>MALHINIDSDYLASLKEKDTKVHFMPCKIKSDGEANVSTYFENVIEKSEETEVLHNSFRGYPLQGKIYNIPEVYEGLILHESNKTLSEDTDRNLHLKGAFNKITYWNWDKVPSKNDAFDQALDWIDIAEALHAPIDTTLM</sequence>
<dbReference type="Gene3D" id="2.40.128.680">
    <property type="match status" value="1"/>
</dbReference>
<accession>A0A6M2DJU9</accession>
<dbReference type="InterPro" id="IPR013924">
    <property type="entry name" value="RNase_H2_suC"/>
</dbReference>
<organism evidence="1">
    <name type="scientific">Xenopsylla cheopis</name>
    <name type="common">Oriental rat flea</name>
    <name type="synonym">Pulex cheopis</name>
    <dbReference type="NCBI Taxonomy" id="163159"/>
    <lineage>
        <taxon>Eukaryota</taxon>
        <taxon>Metazoa</taxon>
        <taxon>Ecdysozoa</taxon>
        <taxon>Arthropoda</taxon>
        <taxon>Hexapoda</taxon>
        <taxon>Insecta</taxon>
        <taxon>Pterygota</taxon>
        <taxon>Neoptera</taxon>
        <taxon>Endopterygota</taxon>
        <taxon>Siphonaptera</taxon>
        <taxon>Pulicidae</taxon>
        <taxon>Xenopsyllinae</taxon>
        <taxon>Xenopsylla</taxon>
    </lineage>
</organism>
<dbReference type="GO" id="GO:0032299">
    <property type="term" value="C:ribonuclease H2 complex"/>
    <property type="evidence" value="ECO:0007669"/>
    <property type="project" value="InterPro"/>
</dbReference>
<name>A0A6M2DJU9_XENCH</name>
<dbReference type="AlphaFoldDB" id="A0A6M2DJU9"/>
<proteinExistence type="predicted"/>
<dbReference type="GO" id="GO:0006401">
    <property type="term" value="P:RNA catabolic process"/>
    <property type="evidence" value="ECO:0007669"/>
    <property type="project" value="InterPro"/>
</dbReference>